<name>A0A6J5L371_9CAUD</name>
<dbReference type="EMBL" id="LR796228">
    <property type="protein sequence ID" value="CAB4128175.1"/>
    <property type="molecule type" value="Genomic_DNA"/>
</dbReference>
<sequence>MYNLKRLEWHLDVRREPIKPRRVLCGLARQQAELLIRVIRFAVALAKSQDHRASCGVFAFGLPNAVRRWLGLRYPVTRANQSGESGLGIELGGRDKSLAYAPQTL</sequence>
<accession>A0A6J5L371</accession>
<evidence type="ECO:0000313" key="1">
    <source>
        <dbReference type="EMBL" id="CAB4128175.1"/>
    </source>
</evidence>
<reference evidence="1" key="1">
    <citation type="submission" date="2020-04" db="EMBL/GenBank/DDBJ databases">
        <authorList>
            <person name="Chiriac C."/>
            <person name="Salcher M."/>
            <person name="Ghai R."/>
            <person name="Kavagutti S V."/>
        </authorList>
    </citation>
    <scope>NUCLEOTIDE SEQUENCE</scope>
</reference>
<gene>
    <name evidence="1" type="ORF">UFOVP102_20</name>
</gene>
<proteinExistence type="predicted"/>
<organism evidence="1">
    <name type="scientific">uncultured Caudovirales phage</name>
    <dbReference type="NCBI Taxonomy" id="2100421"/>
    <lineage>
        <taxon>Viruses</taxon>
        <taxon>Duplodnaviria</taxon>
        <taxon>Heunggongvirae</taxon>
        <taxon>Uroviricota</taxon>
        <taxon>Caudoviricetes</taxon>
        <taxon>Peduoviridae</taxon>
        <taxon>Maltschvirus</taxon>
        <taxon>Maltschvirus maltsch</taxon>
    </lineage>
</organism>
<protein>
    <submittedName>
        <fullName evidence="1">Uncharacterized protein</fullName>
    </submittedName>
</protein>